<dbReference type="EMBL" id="CAJVCH010105126">
    <property type="protein sequence ID" value="CAG7724040.1"/>
    <property type="molecule type" value="Genomic_DNA"/>
</dbReference>
<protein>
    <submittedName>
        <fullName evidence="2">Uncharacterized protein</fullName>
    </submittedName>
</protein>
<gene>
    <name evidence="2" type="ORF">AFUS01_LOCUS13085</name>
</gene>
<organism evidence="2 3">
    <name type="scientific">Allacma fusca</name>
    <dbReference type="NCBI Taxonomy" id="39272"/>
    <lineage>
        <taxon>Eukaryota</taxon>
        <taxon>Metazoa</taxon>
        <taxon>Ecdysozoa</taxon>
        <taxon>Arthropoda</taxon>
        <taxon>Hexapoda</taxon>
        <taxon>Collembola</taxon>
        <taxon>Symphypleona</taxon>
        <taxon>Sminthuridae</taxon>
        <taxon>Allacma</taxon>
    </lineage>
</organism>
<keyword evidence="3" id="KW-1185">Reference proteome</keyword>
<comment type="caution">
    <text evidence="2">The sequence shown here is derived from an EMBL/GenBank/DDBJ whole genome shotgun (WGS) entry which is preliminary data.</text>
</comment>
<evidence type="ECO:0000313" key="2">
    <source>
        <dbReference type="EMBL" id="CAG7724040.1"/>
    </source>
</evidence>
<dbReference type="AlphaFoldDB" id="A0A8J2P4L2"/>
<name>A0A8J2P4L2_9HEXA</name>
<proteinExistence type="predicted"/>
<dbReference type="Proteomes" id="UP000708208">
    <property type="component" value="Unassembled WGS sequence"/>
</dbReference>
<feature type="signal peptide" evidence="1">
    <location>
        <begin position="1"/>
        <end position="26"/>
    </location>
</feature>
<accession>A0A8J2P4L2</accession>
<evidence type="ECO:0000313" key="3">
    <source>
        <dbReference type="Proteomes" id="UP000708208"/>
    </source>
</evidence>
<keyword evidence="1" id="KW-0732">Signal</keyword>
<feature type="chain" id="PRO_5035317543" evidence="1">
    <location>
        <begin position="27"/>
        <end position="230"/>
    </location>
</feature>
<evidence type="ECO:0000256" key="1">
    <source>
        <dbReference type="SAM" id="SignalP"/>
    </source>
</evidence>
<reference evidence="2" key="1">
    <citation type="submission" date="2021-06" db="EMBL/GenBank/DDBJ databases">
        <authorList>
            <person name="Hodson N. C."/>
            <person name="Mongue J. A."/>
            <person name="Jaron S. K."/>
        </authorList>
    </citation>
    <scope>NUCLEOTIDE SEQUENCE</scope>
</reference>
<sequence length="230" mass="24678">MVDHRKKLAYLLLSSIFVSQLNVAFPAPFPKEDTALNRIEPHSSNAAPQPKSNEKDRSLAPLTTALESGVNSTAGEAFKKAISGGAETPFTIAAEFLDLVTTAFGRGKLDERKGPLDTIFYIVPEVIGSVGETVIDTVGNLTGTQTILRPFVALAGGGMGWGIETASPLLPARLAIKGGYDAVKTLALITGLDGLLGLKFKEKPNVVDPKWRKETDEFLEFVNHPPHTRV</sequence>